<dbReference type="Gene3D" id="1.10.150.20">
    <property type="entry name" value="5' to 3' exonuclease, C-terminal subdomain"/>
    <property type="match status" value="1"/>
</dbReference>
<dbReference type="InterPro" id="IPR002421">
    <property type="entry name" value="5-3_exonuclease"/>
</dbReference>
<dbReference type="InterPro" id="IPR029060">
    <property type="entry name" value="PIN-like_dom_sf"/>
</dbReference>
<dbReference type="EMBL" id="JBHSEC010000020">
    <property type="protein sequence ID" value="MFC4411407.1"/>
    <property type="molecule type" value="Genomic_DNA"/>
</dbReference>
<keyword evidence="2" id="KW-0378">Hydrolase</keyword>
<evidence type="ECO:0000259" key="6">
    <source>
        <dbReference type="SMART" id="SM00475"/>
    </source>
</evidence>
<organism evidence="7 8">
    <name type="scientific">Chungangia koreensis</name>
    <dbReference type="NCBI Taxonomy" id="752657"/>
    <lineage>
        <taxon>Bacteria</taxon>
        <taxon>Bacillati</taxon>
        <taxon>Bacillota</taxon>
        <taxon>Bacilli</taxon>
        <taxon>Lactobacillales</taxon>
        <taxon>Chungangia</taxon>
    </lineage>
</organism>
<keyword evidence="7" id="KW-0269">Exonuclease</keyword>
<dbReference type="Pfam" id="PF02739">
    <property type="entry name" value="5_3_exonuc_N"/>
    <property type="match status" value="1"/>
</dbReference>
<dbReference type="SMART" id="SM00279">
    <property type="entry name" value="HhH2"/>
    <property type="match status" value="1"/>
</dbReference>
<keyword evidence="8" id="KW-1185">Reference proteome</keyword>
<reference evidence="8" key="1">
    <citation type="journal article" date="2019" name="Int. J. Syst. Evol. Microbiol.">
        <title>The Global Catalogue of Microorganisms (GCM) 10K type strain sequencing project: providing services to taxonomists for standard genome sequencing and annotation.</title>
        <authorList>
            <consortium name="The Broad Institute Genomics Platform"/>
            <consortium name="The Broad Institute Genome Sequencing Center for Infectious Disease"/>
            <person name="Wu L."/>
            <person name="Ma J."/>
        </authorList>
    </citation>
    <scope>NUCLEOTIDE SEQUENCE [LARGE SCALE GENOMIC DNA]</scope>
    <source>
        <strain evidence="8">CCUG 59778</strain>
    </source>
</reference>
<evidence type="ECO:0000256" key="5">
    <source>
        <dbReference type="ARBA" id="ARBA00050026"/>
    </source>
</evidence>
<dbReference type="PANTHER" id="PTHR42646:SF2">
    <property type="entry name" value="5'-3' EXONUCLEASE FAMILY PROTEIN"/>
    <property type="match status" value="1"/>
</dbReference>
<evidence type="ECO:0000256" key="4">
    <source>
        <dbReference type="ARBA" id="ARBA00049957"/>
    </source>
</evidence>
<evidence type="ECO:0000256" key="1">
    <source>
        <dbReference type="ARBA" id="ARBA00022722"/>
    </source>
</evidence>
<dbReference type="GO" id="GO:0004527">
    <property type="term" value="F:exonuclease activity"/>
    <property type="evidence" value="ECO:0007669"/>
    <property type="project" value="UniProtKB-KW"/>
</dbReference>
<dbReference type="InterPro" id="IPR038969">
    <property type="entry name" value="FEN"/>
</dbReference>
<accession>A0ABV8X674</accession>
<keyword evidence="3" id="KW-0238">DNA-binding</keyword>
<dbReference type="CDD" id="cd09898">
    <property type="entry name" value="H3TH_53EXO"/>
    <property type="match status" value="1"/>
</dbReference>
<dbReference type="Proteomes" id="UP001595817">
    <property type="component" value="Unassembled WGS sequence"/>
</dbReference>
<dbReference type="PANTHER" id="PTHR42646">
    <property type="entry name" value="FLAP ENDONUCLEASE XNI"/>
    <property type="match status" value="1"/>
</dbReference>
<evidence type="ECO:0000256" key="2">
    <source>
        <dbReference type="ARBA" id="ARBA00022801"/>
    </source>
</evidence>
<dbReference type="InterPro" id="IPR008918">
    <property type="entry name" value="HhH2"/>
</dbReference>
<name>A0ABV8X674_9LACT</name>
<keyword evidence="1" id="KW-0540">Nuclease</keyword>
<proteinExistence type="predicted"/>
<dbReference type="Pfam" id="PF01367">
    <property type="entry name" value="5_3_exonuc"/>
    <property type="match status" value="1"/>
</dbReference>
<dbReference type="Gene3D" id="3.40.50.1010">
    <property type="entry name" value="5'-nuclease"/>
    <property type="match status" value="1"/>
</dbReference>
<dbReference type="SUPFAM" id="SSF88723">
    <property type="entry name" value="PIN domain-like"/>
    <property type="match status" value="1"/>
</dbReference>
<comment type="function">
    <text evidence="4">5'-3' exonuclease acting preferentially on double-stranded DNA.</text>
</comment>
<dbReference type="CDD" id="cd09859">
    <property type="entry name" value="PIN_53EXO"/>
    <property type="match status" value="1"/>
</dbReference>
<evidence type="ECO:0000313" key="7">
    <source>
        <dbReference type="EMBL" id="MFC4411407.1"/>
    </source>
</evidence>
<gene>
    <name evidence="7" type="ORF">ACFOZY_13340</name>
</gene>
<dbReference type="InterPro" id="IPR036279">
    <property type="entry name" value="5-3_exonuclease_C_sf"/>
</dbReference>
<sequence>MDETTQQPHILLVDGMALLFRSFFATAVRGQYFRNADGIPTNGVSGFARHVMTAQTIFQPTHLAVCWDMGAYTFRNDLYEGYKSNRPEPPEELKPQFDMARNVSEMMGWKNFGEPGMEADDLIGTITKKYNDAKITIISGDKDLLQLLKPNVQIAFTKKGFNIYDIYSHERFVEEYQIAPHAFADVKAFMGDSSDGYAGVKGIGPKTALQFIQKYGSVDGVLESLHELTPSQRKKIEENLEMLHLSKKLAVIHCDCPIEVDIKDLSLPVFNEELLQELEASGLGSVARQAVTLIS</sequence>
<evidence type="ECO:0000313" key="8">
    <source>
        <dbReference type="Proteomes" id="UP001595817"/>
    </source>
</evidence>
<comment type="caution">
    <text evidence="7">The sequence shown here is derived from an EMBL/GenBank/DDBJ whole genome shotgun (WGS) entry which is preliminary data.</text>
</comment>
<feature type="domain" description="5'-3' exonuclease" evidence="6">
    <location>
        <begin position="8"/>
        <end position="268"/>
    </location>
</feature>
<protein>
    <recommendedName>
        <fullName evidence="5">5'-3' exonuclease</fullName>
    </recommendedName>
</protein>
<dbReference type="SUPFAM" id="SSF47807">
    <property type="entry name" value="5' to 3' exonuclease, C-terminal subdomain"/>
    <property type="match status" value="1"/>
</dbReference>
<dbReference type="InterPro" id="IPR020045">
    <property type="entry name" value="DNA_polI_H3TH"/>
</dbReference>
<dbReference type="InterPro" id="IPR020046">
    <property type="entry name" value="5-3_exonucl_a-hlix_arch_N"/>
</dbReference>
<dbReference type="RefSeq" id="WP_378156330.1">
    <property type="nucleotide sequence ID" value="NZ_JBHSEC010000020.1"/>
</dbReference>
<dbReference type="SMART" id="SM00475">
    <property type="entry name" value="53EXOc"/>
    <property type="match status" value="1"/>
</dbReference>
<evidence type="ECO:0000256" key="3">
    <source>
        <dbReference type="ARBA" id="ARBA00023125"/>
    </source>
</evidence>